<accession>A0A9X2M978</accession>
<name>A0A9X2M978_9FIRM</name>
<feature type="coiled-coil region" evidence="8">
    <location>
        <begin position="5"/>
        <end position="39"/>
    </location>
</feature>
<organism evidence="11 12">
    <name type="scientific">Terrisporobacter muris</name>
    <dbReference type="NCBI Taxonomy" id="2963284"/>
    <lineage>
        <taxon>Bacteria</taxon>
        <taxon>Bacillati</taxon>
        <taxon>Bacillota</taxon>
        <taxon>Clostridia</taxon>
        <taxon>Peptostreptococcales</taxon>
        <taxon>Peptostreptococcaceae</taxon>
        <taxon>Terrisporobacter</taxon>
    </lineage>
</organism>
<keyword evidence="4" id="KW-0547">Nucleotide-binding</keyword>
<keyword evidence="8" id="KW-0175">Coiled coil</keyword>
<keyword evidence="7 9" id="KW-0472">Membrane</keyword>
<evidence type="ECO:0000256" key="5">
    <source>
        <dbReference type="ARBA" id="ARBA00022989"/>
    </source>
</evidence>
<evidence type="ECO:0000256" key="8">
    <source>
        <dbReference type="SAM" id="Coils"/>
    </source>
</evidence>
<dbReference type="AlphaFoldDB" id="A0A9X2M978"/>
<evidence type="ECO:0000313" key="11">
    <source>
        <dbReference type="EMBL" id="MCR1822558.1"/>
    </source>
</evidence>
<proteinExistence type="predicted"/>
<keyword evidence="2" id="KW-1003">Cell membrane</keyword>
<evidence type="ECO:0000256" key="3">
    <source>
        <dbReference type="ARBA" id="ARBA00022692"/>
    </source>
</evidence>
<feature type="transmembrane region" description="Helical" evidence="9">
    <location>
        <begin position="63"/>
        <end position="82"/>
    </location>
</feature>
<dbReference type="Proteomes" id="UP001140817">
    <property type="component" value="Unassembled WGS sequence"/>
</dbReference>
<dbReference type="RefSeq" id="WP_074429714.1">
    <property type="nucleotide sequence ID" value="NZ_JANKBY010000063.1"/>
</dbReference>
<feature type="transmembrane region" description="Helical" evidence="9">
    <location>
        <begin position="176"/>
        <end position="193"/>
    </location>
</feature>
<evidence type="ECO:0000256" key="9">
    <source>
        <dbReference type="SAM" id="Phobius"/>
    </source>
</evidence>
<evidence type="ECO:0000256" key="4">
    <source>
        <dbReference type="ARBA" id="ARBA00022741"/>
    </source>
</evidence>
<dbReference type="EMBL" id="JANKBY010000063">
    <property type="protein sequence ID" value="MCR1822558.1"/>
    <property type="molecule type" value="Genomic_DNA"/>
</dbReference>
<evidence type="ECO:0000256" key="1">
    <source>
        <dbReference type="ARBA" id="ARBA00004236"/>
    </source>
</evidence>
<evidence type="ECO:0000313" key="12">
    <source>
        <dbReference type="Proteomes" id="UP001140817"/>
    </source>
</evidence>
<comment type="subcellular location">
    <subcellularLocation>
        <location evidence="1">Cell membrane</location>
    </subcellularLocation>
</comment>
<evidence type="ECO:0000256" key="7">
    <source>
        <dbReference type="ARBA" id="ARBA00023136"/>
    </source>
</evidence>
<keyword evidence="6" id="KW-0051">Antiviral defense</keyword>
<protein>
    <recommendedName>
        <fullName evidence="10">Pycsar effector protein domain-containing protein</fullName>
    </recommendedName>
</protein>
<keyword evidence="12" id="KW-1185">Reference proteome</keyword>
<keyword evidence="3 9" id="KW-0812">Transmembrane</keyword>
<reference evidence="11" key="1">
    <citation type="submission" date="2022-07" db="EMBL/GenBank/DDBJ databases">
        <title>Enhanced cultured diversity of the mouse gut microbiota enables custom-made synthetic communities.</title>
        <authorList>
            <person name="Afrizal A."/>
        </authorList>
    </citation>
    <scope>NUCLEOTIDE SEQUENCE</scope>
    <source>
        <strain evidence="11">DSM 29186</strain>
    </source>
</reference>
<comment type="caution">
    <text evidence="11">The sequence shown here is derived from an EMBL/GenBank/DDBJ whole genome shotgun (WGS) entry which is preliminary data.</text>
</comment>
<feature type="domain" description="Pycsar effector protein" evidence="10">
    <location>
        <begin position="22"/>
        <end position="181"/>
    </location>
</feature>
<evidence type="ECO:0000256" key="6">
    <source>
        <dbReference type="ARBA" id="ARBA00023118"/>
    </source>
</evidence>
<evidence type="ECO:0000259" key="10">
    <source>
        <dbReference type="Pfam" id="PF18967"/>
    </source>
</evidence>
<dbReference type="Pfam" id="PF18967">
    <property type="entry name" value="PycTM"/>
    <property type="match status" value="1"/>
</dbReference>
<evidence type="ECO:0000256" key="2">
    <source>
        <dbReference type="ARBA" id="ARBA00022475"/>
    </source>
</evidence>
<gene>
    <name evidence="11" type="ORF">NSA58_07145</name>
</gene>
<keyword evidence="5 9" id="KW-1133">Transmembrane helix</keyword>
<sequence length="219" mass="25714">MSNMLDEINENSNKEKEVLQKLKDTLAEVKRELNFAEAKNALGLTFTSAVFYKLIEYYSQNDIIIYKIIYFVSAIFLIIPIWKCLYSFNPNTNVFNDEGNEELDGEARLSRRVLIFYGSISEYKSSKAYLEDFCKGYSNLEINENYKEHLDHAKQILINSRITSYKYDSFKSAIRWIKKIMIVFIISMSTAFVCQKVDNIMQFYNYDKTNIVETNSNKN</sequence>
<dbReference type="InterPro" id="IPR043760">
    <property type="entry name" value="PycTM_dom"/>
</dbReference>